<evidence type="ECO:0000256" key="4">
    <source>
        <dbReference type="ARBA" id="ARBA00023136"/>
    </source>
</evidence>
<dbReference type="EMBL" id="OCMF01000004">
    <property type="protein sequence ID" value="SOC81073.1"/>
    <property type="molecule type" value="Genomic_DNA"/>
</dbReference>
<dbReference type="PANTHER" id="PTHR11785">
    <property type="entry name" value="AMINO ACID TRANSPORTER"/>
    <property type="match status" value="1"/>
</dbReference>
<feature type="transmembrane region" description="Helical" evidence="5">
    <location>
        <begin position="123"/>
        <end position="146"/>
    </location>
</feature>
<sequence>MVSNLLKSIRERLNVNSMSIVREETETTQKGQEQETVVAPGPVLNVVDAVALIVGIVIGAGIFRTPSLVAGNVESGGMMLIVWLLGGAVSLIGALCYAELTTTFPNTGGDYHFLMRAFGKRTAFLFAWARMSVIQTGSVALLAFIFGDYAMQIYDIGVHSAVIYAALLVIALTAINIVGIKMGAGAQKFFTAVEVLGILLIIGVGFFIIPEAPETSYTFNPVNTGGNSLGLALVFVLLTFGGWNEAAYISAEIGKGKKKMAVALIASILLITLVYFLVNLAFLRGLGLEGMAASNAVAGDLLGVAFGQTGIVVMSLLVAIAAMTSANATIFTGARSNYALGRDFPSFSLMGKWKSRVEGPVNAFLVQGAIALVLVSFGFFSRSGFETMIDYTAPVFWFFLLLIGISLFVLRKKEPLKKRPFKVPLYPVLPLIFCVSSAYLLYSSIAYTGWGALAGIAVLGVGTFIMFLNPSIAEKTNPNKKQV</sequence>
<organism evidence="6 7">
    <name type="scientific">Salinimicrobium sediminis</name>
    <dbReference type="NCBI Taxonomy" id="1343891"/>
    <lineage>
        <taxon>Bacteria</taxon>
        <taxon>Pseudomonadati</taxon>
        <taxon>Bacteroidota</taxon>
        <taxon>Flavobacteriia</taxon>
        <taxon>Flavobacteriales</taxon>
        <taxon>Flavobacteriaceae</taxon>
        <taxon>Salinimicrobium</taxon>
    </lineage>
</organism>
<feature type="transmembrane region" description="Helical" evidence="5">
    <location>
        <begin position="43"/>
        <end position="63"/>
    </location>
</feature>
<feature type="transmembrane region" description="Helical" evidence="5">
    <location>
        <begin position="75"/>
        <end position="98"/>
    </location>
</feature>
<evidence type="ECO:0000313" key="7">
    <source>
        <dbReference type="Proteomes" id="UP000219193"/>
    </source>
</evidence>
<evidence type="ECO:0000256" key="2">
    <source>
        <dbReference type="ARBA" id="ARBA00022692"/>
    </source>
</evidence>
<dbReference type="PIRSF" id="PIRSF006060">
    <property type="entry name" value="AA_transporter"/>
    <property type="match status" value="1"/>
</dbReference>
<feature type="transmembrane region" description="Helical" evidence="5">
    <location>
        <begin position="391"/>
        <end position="411"/>
    </location>
</feature>
<feature type="transmembrane region" description="Helical" evidence="5">
    <location>
        <begin position="158"/>
        <end position="177"/>
    </location>
</feature>
<dbReference type="GO" id="GO:0015179">
    <property type="term" value="F:L-amino acid transmembrane transporter activity"/>
    <property type="evidence" value="ECO:0007669"/>
    <property type="project" value="TreeGrafter"/>
</dbReference>
<accession>A0A285X6V3</accession>
<keyword evidence="4 5" id="KW-0472">Membrane</keyword>
<dbReference type="Gene3D" id="1.20.1740.10">
    <property type="entry name" value="Amino acid/polyamine transporter I"/>
    <property type="match status" value="1"/>
</dbReference>
<keyword evidence="7" id="KW-1185">Reference proteome</keyword>
<feature type="transmembrane region" description="Helical" evidence="5">
    <location>
        <begin position="261"/>
        <end position="282"/>
    </location>
</feature>
<name>A0A285X6V3_9FLAO</name>
<feature type="transmembrane region" description="Helical" evidence="5">
    <location>
        <begin position="302"/>
        <end position="322"/>
    </location>
</feature>
<dbReference type="Proteomes" id="UP000219193">
    <property type="component" value="Unassembled WGS sequence"/>
</dbReference>
<dbReference type="AlphaFoldDB" id="A0A285X6V3"/>
<dbReference type="PANTHER" id="PTHR11785:SF512">
    <property type="entry name" value="SOBREMESA, ISOFORM B"/>
    <property type="match status" value="1"/>
</dbReference>
<evidence type="ECO:0000256" key="3">
    <source>
        <dbReference type="ARBA" id="ARBA00022989"/>
    </source>
</evidence>
<evidence type="ECO:0000256" key="1">
    <source>
        <dbReference type="ARBA" id="ARBA00004141"/>
    </source>
</evidence>
<dbReference type="InterPro" id="IPR050598">
    <property type="entry name" value="AminoAcid_Transporter"/>
</dbReference>
<protein>
    <submittedName>
        <fullName evidence="6">Amino acid/polyamine/organocation transporter, APC superfamily</fullName>
    </submittedName>
</protein>
<feature type="transmembrane region" description="Helical" evidence="5">
    <location>
        <begin position="189"/>
        <end position="209"/>
    </location>
</feature>
<feature type="transmembrane region" description="Helical" evidence="5">
    <location>
        <begin position="359"/>
        <end position="379"/>
    </location>
</feature>
<dbReference type="InterPro" id="IPR002293">
    <property type="entry name" value="AA/rel_permease1"/>
</dbReference>
<keyword evidence="2 5" id="KW-0812">Transmembrane</keyword>
<reference evidence="7" key="1">
    <citation type="submission" date="2017-09" db="EMBL/GenBank/DDBJ databases">
        <authorList>
            <person name="Varghese N."/>
            <person name="Submissions S."/>
        </authorList>
    </citation>
    <scope>NUCLEOTIDE SEQUENCE [LARGE SCALE GENOMIC DNA]</scope>
    <source>
        <strain evidence="7">CGMCC 1.12641</strain>
    </source>
</reference>
<dbReference type="GO" id="GO:0016020">
    <property type="term" value="C:membrane"/>
    <property type="evidence" value="ECO:0007669"/>
    <property type="project" value="UniProtKB-SubCell"/>
</dbReference>
<keyword evidence="3 5" id="KW-1133">Transmembrane helix</keyword>
<evidence type="ECO:0000313" key="6">
    <source>
        <dbReference type="EMBL" id="SOC81073.1"/>
    </source>
</evidence>
<feature type="transmembrane region" description="Helical" evidence="5">
    <location>
        <begin position="229"/>
        <end position="249"/>
    </location>
</feature>
<gene>
    <name evidence="6" type="ORF">SAMN06296241_2645</name>
</gene>
<proteinExistence type="predicted"/>
<dbReference type="Pfam" id="PF13520">
    <property type="entry name" value="AA_permease_2"/>
    <property type="match status" value="1"/>
</dbReference>
<feature type="transmembrane region" description="Helical" evidence="5">
    <location>
        <begin position="423"/>
        <end position="442"/>
    </location>
</feature>
<evidence type="ECO:0000256" key="5">
    <source>
        <dbReference type="SAM" id="Phobius"/>
    </source>
</evidence>
<feature type="transmembrane region" description="Helical" evidence="5">
    <location>
        <begin position="448"/>
        <end position="468"/>
    </location>
</feature>
<comment type="subcellular location">
    <subcellularLocation>
        <location evidence="1">Membrane</location>
        <topology evidence="1">Multi-pass membrane protein</topology>
    </subcellularLocation>
</comment>